<organism evidence="6 7">
    <name type="scientific">Passalora fulva</name>
    <name type="common">Tomato leaf mold</name>
    <name type="synonym">Cladosporium fulvum</name>
    <dbReference type="NCBI Taxonomy" id="5499"/>
    <lineage>
        <taxon>Eukaryota</taxon>
        <taxon>Fungi</taxon>
        <taxon>Dikarya</taxon>
        <taxon>Ascomycota</taxon>
        <taxon>Pezizomycotina</taxon>
        <taxon>Dothideomycetes</taxon>
        <taxon>Dothideomycetidae</taxon>
        <taxon>Mycosphaerellales</taxon>
        <taxon>Mycosphaerellaceae</taxon>
        <taxon>Fulvia</taxon>
    </lineage>
</organism>
<feature type="compositionally biased region" description="Polar residues" evidence="5">
    <location>
        <begin position="94"/>
        <end position="107"/>
    </location>
</feature>
<feature type="compositionally biased region" description="Basic residues" evidence="5">
    <location>
        <begin position="384"/>
        <end position="397"/>
    </location>
</feature>
<keyword evidence="3" id="KW-0235">DNA replication</keyword>
<feature type="compositionally biased region" description="Basic and acidic residues" evidence="5">
    <location>
        <begin position="361"/>
        <end position="383"/>
    </location>
</feature>
<protein>
    <recommendedName>
        <fullName evidence="2">DNA polymerase delta subunit 3</fullName>
    </recommendedName>
</protein>
<comment type="subcellular location">
    <subcellularLocation>
        <location evidence="1">Nucleus</location>
    </subcellularLocation>
</comment>
<dbReference type="GO" id="GO:0003887">
    <property type="term" value="F:DNA-directed DNA polymerase activity"/>
    <property type="evidence" value="ECO:0007669"/>
    <property type="project" value="TreeGrafter"/>
</dbReference>
<dbReference type="Gene3D" id="3.90.1030.20">
    <property type="entry name" value="DNA polymerase delta, p66 (Cdc27) subunit, wHTH domain"/>
    <property type="match status" value="1"/>
</dbReference>
<feature type="compositionally biased region" description="Low complexity" evidence="5">
    <location>
        <begin position="212"/>
        <end position="223"/>
    </location>
</feature>
<keyword evidence="4" id="KW-0539">Nucleus</keyword>
<dbReference type="Proteomes" id="UP000756132">
    <property type="component" value="Chromosome 8"/>
</dbReference>
<reference evidence="6" key="1">
    <citation type="submission" date="2021-12" db="EMBL/GenBank/DDBJ databases">
        <authorList>
            <person name="Zaccaron A."/>
            <person name="Stergiopoulos I."/>
        </authorList>
    </citation>
    <scope>NUCLEOTIDE SEQUENCE</scope>
    <source>
        <strain evidence="6">Race5_Kim</strain>
    </source>
</reference>
<dbReference type="EMBL" id="CP090170">
    <property type="protein sequence ID" value="UJO21076.1"/>
    <property type="molecule type" value="Genomic_DNA"/>
</dbReference>
<feature type="region of interest" description="Disordered" evidence="5">
    <location>
        <begin position="412"/>
        <end position="455"/>
    </location>
</feature>
<gene>
    <name evidence="6" type="ORF">CLAFUR5_10845</name>
</gene>
<dbReference type="PANTHER" id="PTHR17598:SF13">
    <property type="entry name" value="DNA POLYMERASE DELTA SUBUNIT 3"/>
    <property type="match status" value="1"/>
</dbReference>
<feature type="region of interest" description="Disordered" evidence="5">
    <location>
        <begin position="62"/>
        <end position="107"/>
    </location>
</feature>
<reference evidence="6" key="2">
    <citation type="journal article" date="2022" name="Microb. Genom.">
        <title>A chromosome-scale genome assembly of the tomato pathogen Cladosporium fulvum reveals a compartmentalized genome architecture and the presence of a dispensable chromosome.</title>
        <authorList>
            <person name="Zaccaron A.Z."/>
            <person name="Chen L.H."/>
            <person name="Samaras A."/>
            <person name="Stergiopoulos I."/>
        </authorList>
    </citation>
    <scope>NUCLEOTIDE SEQUENCE</scope>
    <source>
        <strain evidence="6">Race5_Kim</strain>
    </source>
</reference>
<dbReference type="KEGG" id="ffu:CLAFUR5_10845"/>
<dbReference type="InterPro" id="IPR041913">
    <property type="entry name" value="POLD3_sf"/>
</dbReference>
<keyword evidence="7" id="KW-1185">Reference proteome</keyword>
<evidence type="ECO:0000256" key="5">
    <source>
        <dbReference type="SAM" id="MobiDB-lite"/>
    </source>
</evidence>
<dbReference type="GO" id="GO:0006271">
    <property type="term" value="P:DNA strand elongation involved in DNA replication"/>
    <property type="evidence" value="ECO:0007669"/>
    <property type="project" value="TreeGrafter"/>
</dbReference>
<feature type="compositionally biased region" description="Polar residues" evidence="5">
    <location>
        <begin position="64"/>
        <end position="74"/>
    </location>
</feature>
<name>A0A9Q8PER1_PASFU</name>
<dbReference type="GO" id="GO:0043625">
    <property type="term" value="C:delta DNA polymerase complex"/>
    <property type="evidence" value="ECO:0007669"/>
    <property type="project" value="InterPro"/>
</dbReference>
<dbReference type="InterPro" id="IPR019038">
    <property type="entry name" value="POLD3"/>
</dbReference>
<feature type="compositionally biased region" description="Low complexity" evidence="5">
    <location>
        <begin position="271"/>
        <end position="287"/>
    </location>
</feature>
<evidence type="ECO:0000256" key="4">
    <source>
        <dbReference type="ARBA" id="ARBA00023242"/>
    </source>
</evidence>
<evidence type="ECO:0000313" key="7">
    <source>
        <dbReference type="Proteomes" id="UP000756132"/>
    </source>
</evidence>
<dbReference type="GeneID" id="71990723"/>
<evidence type="ECO:0000256" key="1">
    <source>
        <dbReference type="ARBA" id="ARBA00004123"/>
    </source>
</evidence>
<dbReference type="OMA" id="QMLYDFH"/>
<dbReference type="Pfam" id="PF09507">
    <property type="entry name" value="CDC27"/>
    <property type="match status" value="1"/>
</dbReference>
<evidence type="ECO:0000256" key="2">
    <source>
        <dbReference type="ARBA" id="ARBA00017589"/>
    </source>
</evidence>
<accession>A0A9Q8PER1</accession>
<feature type="region of interest" description="Disordered" evidence="5">
    <location>
        <begin position="212"/>
        <end position="399"/>
    </location>
</feature>
<dbReference type="PANTHER" id="PTHR17598">
    <property type="entry name" value="DNA POLYMERASE DELTA SUBUNIT 3"/>
    <property type="match status" value="1"/>
</dbReference>
<evidence type="ECO:0000313" key="6">
    <source>
        <dbReference type="EMBL" id="UJO21076.1"/>
    </source>
</evidence>
<dbReference type="OrthoDB" id="514823at2759"/>
<dbReference type="GO" id="GO:1904161">
    <property type="term" value="P:DNA synthesis involved in UV-damage excision repair"/>
    <property type="evidence" value="ECO:0007669"/>
    <property type="project" value="TreeGrafter"/>
</dbReference>
<evidence type="ECO:0000256" key="3">
    <source>
        <dbReference type="ARBA" id="ARBA00022705"/>
    </source>
</evidence>
<dbReference type="AlphaFoldDB" id="A0A9Q8PER1"/>
<sequence length="455" mass="49435">MAQDYSTYLATNVLNEQQNVSYRNLSRALKVHSNLAKQMLYEFHRKQNSKKPGSVHATYVITGTKRNTQTNGVHSQDDGEDSVMRSSPPLPGSSMPQSQDEAPTPTSTRSIMLVKEEHLDQAKELFEQISGMHIYTLQAGGLSDVQVLTDCNRKVQVNYASEDPMKEWKQYGTIQNPSVRRRTRKNGPPPAAMAPAKPEAVKAKAAATAAAKTSAADVKAAVKPTLKSETSNDARGVHSKPIGSTKAQSSNIFKSFAKGAAKPRKTDSQGSSAAASPAALPSPAAPAEDGTEDVPMTGFSDDDMDDTGTNLLGEEPDEVKEPSGPSRKERKAALEALMDEDDEPMKDADSPAAVEEDEAKLDEGEIDKPEPKEEPKETVTIEHGRRRGRRRVMKKKTVKDEEGYLVTREEAAWESFSEDEPAPKKAKVSAPLPSKTTAKKGGKPAGNIMSFFKKK</sequence>
<proteinExistence type="predicted"/>
<dbReference type="RefSeq" id="XP_047765442.1">
    <property type="nucleotide sequence ID" value="XM_047909993.1"/>
</dbReference>
<dbReference type="GO" id="GO:0006297">
    <property type="term" value="P:nucleotide-excision repair, DNA gap filling"/>
    <property type="evidence" value="ECO:0007669"/>
    <property type="project" value="TreeGrafter"/>
</dbReference>